<keyword evidence="2" id="KW-1185">Reference proteome</keyword>
<protein>
    <submittedName>
        <fullName evidence="1">Uncharacterized protein</fullName>
    </submittedName>
</protein>
<accession>A0A4S3JKU8</accession>
<proteinExistence type="predicted"/>
<dbReference type="AlphaFoldDB" id="A0A4S3JKU8"/>
<organism evidence="1 2">
    <name type="scientific">Aspergillus tanneri</name>
    <dbReference type="NCBI Taxonomy" id="1220188"/>
    <lineage>
        <taxon>Eukaryota</taxon>
        <taxon>Fungi</taxon>
        <taxon>Dikarya</taxon>
        <taxon>Ascomycota</taxon>
        <taxon>Pezizomycotina</taxon>
        <taxon>Eurotiomycetes</taxon>
        <taxon>Eurotiomycetidae</taxon>
        <taxon>Eurotiales</taxon>
        <taxon>Aspergillaceae</taxon>
        <taxon>Aspergillus</taxon>
        <taxon>Aspergillus subgen. Circumdati</taxon>
    </lineage>
</organism>
<evidence type="ECO:0000313" key="2">
    <source>
        <dbReference type="Proteomes" id="UP000308092"/>
    </source>
</evidence>
<comment type="caution">
    <text evidence="1">The sequence shown here is derived from an EMBL/GenBank/DDBJ whole genome shotgun (WGS) entry which is preliminary data.</text>
</comment>
<evidence type="ECO:0000313" key="1">
    <source>
        <dbReference type="EMBL" id="THC96186.1"/>
    </source>
</evidence>
<name>A0A4S3JKU8_9EURO</name>
<sequence length="29" mass="3276">MASTSAWCWGLLLEYLSVLEEAKIGLNYN</sequence>
<gene>
    <name evidence="1" type="ORF">EYZ11_004349</name>
</gene>
<dbReference type="EMBL" id="SOSA01000125">
    <property type="protein sequence ID" value="THC96186.1"/>
    <property type="molecule type" value="Genomic_DNA"/>
</dbReference>
<reference evidence="1 2" key="1">
    <citation type="submission" date="2019-03" db="EMBL/GenBank/DDBJ databases">
        <title>The genome sequence of a newly discovered highly antifungal drug resistant Aspergillus species, Aspergillus tanneri NIH 1004.</title>
        <authorList>
            <person name="Mounaud S."/>
            <person name="Singh I."/>
            <person name="Joardar V."/>
            <person name="Pakala S."/>
            <person name="Pakala S."/>
            <person name="Venepally P."/>
            <person name="Hoover J."/>
            <person name="Nierman W."/>
            <person name="Chung J."/>
            <person name="Losada L."/>
        </authorList>
    </citation>
    <scope>NUCLEOTIDE SEQUENCE [LARGE SCALE GENOMIC DNA]</scope>
    <source>
        <strain evidence="1 2">NIH1004</strain>
    </source>
</reference>
<dbReference type="VEuPathDB" id="FungiDB:EYZ11_004349"/>
<dbReference type="Proteomes" id="UP000308092">
    <property type="component" value="Unassembled WGS sequence"/>
</dbReference>